<evidence type="ECO:0000313" key="3">
    <source>
        <dbReference type="Proteomes" id="UP000233551"/>
    </source>
</evidence>
<proteinExistence type="predicted"/>
<sequence>VYPVPLDPGDSTALNLRVVNRAYRLARVESRYEPPITVILSQLGVQCHRSCTKIPLGASGTAIPFRPAQSETYRSARVESGYEPPITMILSQIGIQCHRPCIKRPLGASCGAVSSSGASRICFDPAGKSTRALLPKPPQTRSLVSWESNVTGPARKYYPYQPVHPRQARLPVGSASRPDCTNSGLFLPAESPDSLCHFSDYFLHPGASPSMSGNSLNRSRGDFVSSSKPKEPLGLTPREVC</sequence>
<keyword evidence="3" id="KW-1185">Reference proteome</keyword>
<dbReference type="AlphaFoldDB" id="A0A2I0KBI0"/>
<dbReference type="Proteomes" id="UP000233551">
    <property type="component" value="Unassembled WGS sequence"/>
</dbReference>
<accession>A0A2I0KBI0</accession>
<name>A0A2I0KBI0_PUNGR</name>
<reference evidence="2 3" key="1">
    <citation type="submission" date="2017-11" db="EMBL/GenBank/DDBJ databases">
        <title>De-novo sequencing of pomegranate (Punica granatum L.) genome.</title>
        <authorList>
            <person name="Akparov Z."/>
            <person name="Amiraslanov A."/>
            <person name="Hajiyeva S."/>
            <person name="Abbasov M."/>
            <person name="Kaur K."/>
            <person name="Hamwieh A."/>
            <person name="Solovyev V."/>
            <person name="Salamov A."/>
            <person name="Braich B."/>
            <person name="Kosarev P."/>
            <person name="Mahmoud A."/>
            <person name="Hajiyev E."/>
            <person name="Babayeva S."/>
            <person name="Izzatullayeva V."/>
            <person name="Mammadov A."/>
            <person name="Mammadov A."/>
            <person name="Sharifova S."/>
            <person name="Ojaghi J."/>
            <person name="Eynullazada K."/>
            <person name="Bayramov B."/>
            <person name="Abdulazimova A."/>
            <person name="Shahmuradov I."/>
        </authorList>
    </citation>
    <scope>NUCLEOTIDE SEQUENCE [LARGE SCALE GENOMIC DNA]</scope>
    <source>
        <strain evidence="3">cv. AG2017</strain>
        <tissue evidence="2">Leaf</tissue>
    </source>
</reference>
<feature type="compositionally biased region" description="Polar residues" evidence="1">
    <location>
        <begin position="209"/>
        <end position="218"/>
    </location>
</feature>
<evidence type="ECO:0000256" key="1">
    <source>
        <dbReference type="SAM" id="MobiDB-lite"/>
    </source>
</evidence>
<dbReference type="EMBL" id="PGOL01000713">
    <property type="protein sequence ID" value="PKI65877.1"/>
    <property type="molecule type" value="Genomic_DNA"/>
</dbReference>
<dbReference type="STRING" id="22663.A0A2I0KBI0"/>
<comment type="caution">
    <text evidence="2">The sequence shown here is derived from an EMBL/GenBank/DDBJ whole genome shotgun (WGS) entry which is preliminary data.</text>
</comment>
<feature type="non-terminal residue" evidence="2">
    <location>
        <position position="1"/>
    </location>
</feature>
<feature type="region of interest" description="Disordered" evidence="1">
    <location>
        <begin position="209"/>
        <end position="241"/>
    </location>
</feature>
<protein>
    <submittedName>
        <fullName evidence="2">Uncharacterized protein</fullName>
    </submittedName>
</protein>
<organism evidence="2 3">
    <name type="scientific">Punica granatum</name>
    <name type="common">Pomegranate</name>
    <dbReference type="NCBI Taxonomy" id="22663"/>
    <lineage>
        <taxon>Eukaryota</taxon>
        <taxon>Viridiplantae</taxon>
        <taxon>Streptophyta</taxon>
        <taxon>Embryophyta</taxon>
        <taxon>Tracheophyta</taxon>
        <taxon>Spermatophyta</taxon>
        <taxon>Magnoliopsida</taxon>
        <taxon>eudicotyledons</taxon>
        <taxon>Gunneridae</taxon>
        <taxon>Pentapetalae</taxon>
        <taxon>rosids</taxon>
        <taxon>malvids</taxon>
        <taxon>Myrtales</taxon>
        <taxon>Lythraceae</taxon>
        <taxon>Punica</taxon>
    </lineage>
</organism>
<gene>
    <name evidence="2" type="ORF">CRG98_013729</name>
</gene>
<evidence type="ECO:0000313" key="2">
    <source>
        <dbReference type="EMBL" id="PKI65877.1"/>
    </source>
</evidence>